<organism evidence="1 2">
    <name type="scientific">Sphingobium ummariense RL-3</name>
    <dbReference type="NCBI Taxonomy" id="1346791"/>
    <lineage>
        <taxon>Bacteria</taxon>
        <taxon>Pseudomonadati</taxon>
        <taxon>Pseudomonadota</taxon>
        <taxon>Alphaproteobacteria</taxon>
        <taxon>Sphingomonadales</taxon>
        <taxon>Sphingomonadaceae</taxon>
        <taxon>Sphingobium</taxon>
    </lineage>
</organism>
<protein>
    <submittedName>
        <fullName evidence="1">Uncharacterized protein</fullName>
    </submittedName>
</protein>
<dbReference type="EMBL" id="AUWY01000070">
    <property type="protein sequence ID" value="EQB32542.1"/>
    <property type="molecule type" value="Genomic_DNA"/>
</dbReference>
<dbReference type="RefSeq" id="WP_021317615.1">
    <property type="nucleotide sequence ID" value="NZ_AUWY01000070.1"/>
</dbReference>
<keyword evidence="2" id="KW-1185">Reference proteome</keyword>
<reference evidence="1 2" key="1">
    <citation type="journal article" date="2013" name="Genome Announc.">
        <title>Draft Genome Sequence of Sphingobium ummariense Strain RL-3, a Hexachlorocyclohexane-Degrading Bacterium.</title>
        <authorList>
            <person name="Kohli P."/>
            <person name="Dua A."/>
            <person name="Sangwan N."/>
            <person name="Oldach P."/>
            <person name="Khurana J.P."/>
            <person name="Lal R."/>
        </authorList>
    </citation>
    <scope>NUCLEOTIDE SEQUENCE [LARGE SCALE GENOMIC DNA]</scope>
    <source>
        <strain evidence="1 2">RL-3</strain>
    </source>
</reference>
<name>T0J6S8_9SPHN</name>
<dbReference type="OrthoDB" id="7595015at2"/>
<dbReference type="AlphaFoldDB" id="T0J6S8"/>
<proteinExistence type="predicted"/>
<gene>
    <name evidence="1" type="ORF">M529_08920</name>
</gene>
<dbReference type="Proteomes" id="UP000015523">
    <property type="component" value="Unassembled WGS sequence"/>
</dbReference>
<sequence>MPQFYFEDEEGSDGRIKQIWKDGKPHNKSVRLEMPQAIVQTYFKAAMQNLSQMTPNEDDREHNRHFGLQAFLMSLVGLEAFLNVHFHMQGRVRKLGKVVKAATSDNIKVESKISNQAFACYGKHIVGQKLINKKIRELYDMRSAIVHPKWEPSSLGMTGLMIEDMVDNFQRAFEDRLFCREALQWCLLVIARIGMLQWPDNPDPFMQMWTSIPDTNTTLSDALGISKDGS</sequence>
<accession>T0J6S8</accession>
<evidence type="ECO:0000313" key="1">
    <source>
        <dbReference type="EMBL" id="EQB32542.1"/>
    </source>
</evidence>
<evidence type="ECO:0000313" key="2">
    <source>
        <dbReference type="Proteomes" id="UP000015523"/>
    </source>
</evidence>
<comment type="caution">
    <text evidence="1">The sequence shown here is derived from an EMBL/GenBank/DDBJ whole genome shotgun (WGS) entry which is preliminary data.</text>
</comment>